<accession>A0A6A6U3S9</accession>
<dbReference type="Gene3D" id="3.40.50.1820">
    <property type="entry name" value="alpha/beta hydrolase"/>
    <property type="match status" value="1"/>
</dbReference>
<dbReference type="GO" id="GO:0006508">
    <property type="term" value="P:proteolysis"/>
    <property type="evidence" value="ECO:0007669"/>
    <property type="project" value="UniProtKB-KW"/>
</dbReference>
<evidence type="ECO:0000256" key="7">
    <source>
        <dbReference type="SAM" id="SignalP"/>
    </source>
</evidence>
<reference evidence="8" key="1">
    <citation type="journal article" date="2020" name="Stud. Mycol.">
        <title>101 Dothideomycetes genomes: a test case for predicting lifestyles and emergence of pathogens.</title>
        <authorList>
            <person name="Haridas S."/>
            <person name="Albert R."/>
            <person name="Binder M."/>
            <person name="Bloem J."/>
            <person name="Labutti K."/>
            <person name="Salamov A."/>
            <person name="Andreopoulos B."/>
            <person name="Baker S."/>
            <person name="Barry K."/>
            <person name="Bills G."/>
            <person name="Bluhm B."/>
            <person name="Cannon C."/>
            <person name="Castanera R."/>
            <person name="Culley D."/>
            <person name="Daum C."/>
            <person name="Ezra D."/>
            <person name="Gonzalez J."/>
            <person name="Henrissat B."/>
            <person name="Kuo A."/>
            <person name="Liang C."/>
            <person name="Lipzen A."/>
            <person name="Lutzoni F."/>
            <person name="Magnuson J."/>
            <person name="Mondo S."/>
            <person name="Nolan M."/>
            <person name="Ohm R."/>
            <person name="Pangilinan J."/>
            <person name="Park H.-J."/>
            <person name="Ramirez L."/>
            <person name="Alfaro M."/>
            <person name="Sun H."/>
            <person name="Tritt A."/>
            <person name="Yoshinaga Y."/>
            <person name="Zwiers L.-H."/>
            <person name="Turgeon B."/>
            <person name="Goodwin S."/>
            <person name="Spatafora J."/>
            <person name="Crous P."/>
            <person name="Grigoriev I."/>
        </authorList>
    </citation>
    <scope>NUCLEOTIDE SEQUENCE</scope>
    <source>
        <strain evidence="8">CBS 115976</strain>
    </source>
</reference>
<dbReference type="SUPFAM" id="SSF53474">
    <property type="entry name" value="alpha/beta-Hydrolases"/>
    <property type="match status" value="1"/>
</dbReference>
<protein>
    <recommendedName>
        <fullName evidence="6">Carboxypeptidase</fullName>
        <ecNumber evidence="6">3.4.16.-</ecNumber>
    </recommendedName>
</protein>
<keyword evidence="4 6" id="KW-0378">Hydrolase</keyword>
<dbReference type="Proteomes" id="UP000799302">
    <property type="component" value="Unassembled WGS sequence"/>
</dbReference>
<evidence type="ECO:0000256" key="5">
    <source>
        <dbReference type="ARBA" id="ARBA00023180"/>
    </source>
</evidence>
<keyword evidence="2 6" id="KW-0121">Carboxypeptidase</keyword>
<dbReference type="Pfam" id="PF00450">
    <property type="entry name" value="Peptidase_S10"/>
    <property type="match status" value="1"/>
</dbReference>
<organism evidence="8 9">
    <name type="scientific">Microthyrium microscopicum</name>
    <dbReference type="NCBI Taxonomy" id="703497"/>
    <lineage>
        <taxon>Eukaryota</taxon>
        <taxon>Fungi</taxon>
        <taxon>Dikarya</taxon>
        <taxon>Ascomycota</taxon>
        <taxon>Pezizomycotina</taxon>
        <taxon>Dothideomycetes</taxon>
        <taxon>Dothideomycetes incertae sedis</taxon>
        <taxon>Microthyriales</taxon>
        <taxon>Microthyriaceae</taxon>
        <taxon>Microthyrium</taxon>
    </lineage>
</organism>
<dbReference type="Gene3D" id="1.10.287.410">
    <property type="match status" value="1"/>
</dbReference>
<evidence type="ECO:0000256" key="6">
    <source>
        <dbReference type="RuleBase" id="RU361156"/>
    </source>
</evidence>
<keyword evidence="9" id="KW-1185">Reference proteome</keyword>
<dbReference type="InterPro" id="IPR018202">
    <property type="entry name" value="Ser_caboxypep_ser_AS"/>
</dbReference>
<dbReference type="PROSITE" id="PS00560">
    <property type="entry name" value="CARBOXYPEPT_SER_HIS"/>
    <property type="match status" value="1"/>
</dbReference>
<name>A0A6A6U3S9_9PEZI</name>
<dbReference type="InterPro" id="IPR033124">
    <property type="entry name" value="Ser_caboxypep_his_AS"/>
</dbReference>
<dbReference type="GO" id="GO:0000324">
    <property type="term" value="C:fungal-type vacuole"/>
    <property type="evidence" value="ECO:0007669"/>
    <property type="project" value="TreeGrafter"/>
</dbReference>
<sequence>MRVLGLLALAGLAAAGGLFEKKQPEGSTTRIFKRNGATVTIFEHAETGSTLEFTSNPGLCEENKQVKQFSGYLSVGANMNMWFWFFEARKDPEKAPLAAWFNGGPGCSSMIGLFQEHGPCSWNNGEAMDKPSNNPYSWNDYANMLYIDQPIGVGFSTGSSTVDSTTGAAKLIWNLIQAFYAKFPEYTSREFAIWTESYGGHYGPGFAKYILDQNKAIASGKINATKINFSALGINNAWVNPYDAYKGMIDFAANNSHKPLISSTTAGRYTQLLEQSCAPALKKCWADSTDASCRSAMNTCKIGIESPISMAGDFDVYDVRKGRRGKWPPQTYEKWLQQPAVQTMIGAKQKYNECPRQIQARFQSTGDDSRNFLGALEEVVNSGAQVLVWAGDSDWICNWMGNFYTANDVKYPGQAEFKSRALQPYKVNGKEKGSFKTVKNLAFLRVYNAGHTVPAYQPEIALQAFVQTMKKEPLSST</sequence>
<keyword evidence="7" id="KW-0732">Signal</keyword>
<proteinExistence type="inferred from homology"/>
<dbReference type="PANTHER" id="PTHR11802">
    <property type="entry name" value="SERINE PROTEASE FAMILY S10 SERINE CARBOXYPEPTIDASE"/>
    <property type="match status" value="1"/>
</dbReference>
<dbReference type="GO" id="GO:0004185">
    <property type="term" value="F:serine-type carboxypeptidase activity"/>
    <property type="evidence" value="ECO:0007669"/>
    <property type="project" value="UniProtKB-UniRule"/>
</dbReference>
<feature type="signal peptide" evidence="7">
    <location>
        <begin position="1"/>
        <end position="15"/>
    </location>
</feature>
<evidence type="ECO:0000256" key="4">
    <source>
        <dbReference type="ARBA" id="ARBA00022801"/>
    </source>
</evidence>
<comment type="similarity">
    <text evidence="1 6">Belongs to the peptidase S10 family.</text>
</comment>
<evidence type="ECO:0000256" key="1">
    <source>
        <dbReference type="ARBA" id="ARBA00009431"/>
    </source>
</evidence>
<gene>
    <name evidence="8" type="ORF">BT63DRAFT_416030</name>
</gene>
<feature type="chain" id="PRO_5025572265" description="Carboxypeptidase" evidence="7">
    <location>
        <begin position="16"/>
        <end position="477"/>
    </location>
</feature>
<dbReference type="InterPro" id="IPR029058">
    <property type="entry name" value="AB_hydrolase_fold"/>
</dbReference>
<evidence type="ECO:0000313" key="9">
    <source>
        <dbReference type="Proteomes" id="UP000799302"/>
    </source>
</evidence>
<evidence type="ECO:0000256" key="3">
    <source>
        <dbReference type="ARBA" id="ARBA00022670"/>
    </source>
</evidence>
<keyword evidence="3 6" id="KW-0645">Protease</keyword>
<dbReference type="OrthoDB" id="443318at2759"/>
<dbReference type="PROSITE" id="PS00131">
    <property type="entry name" value="CARBOXYPEPT_SER_SER"/>
    <property type="match status" value="1"/>
</dbReference>
<evidence type="ECO:0000256" key="2">
    <source>
        <dbReference type="ARBA" id="ARBA00022645"/>
    </source>
</evidence>
<dbReference type="InterPro" id="IPR001563">
    <property type="entry name" value="Peptidase_S10"/>
</dbReference>
<dbReference type="PANTHER" id="PTHR11802:SF453">
    <property type="entry name" value="S1, PUTATIVE-RELATED"/>
    <property type="match status" value="1"/>
</dbReference>
<evidence type="ECO:0000313" key="8">
    <source>
        <dbReference type="EMBL" id="KAF2666949.1"/>
    </source>
</evidence>
<dbReference type="EC" id="3.4.16.-" evidence="6"/>
<dbReference type="EMBL" id="MU004238">
    <property type="protein sequence ID" value="KAF2666949.1"/>
    <property type="molecule type" value="Genomic_DNA"/>
</dbReference>
<keyword evidence="5" id="KW-0325">Glycoprotein</keyword>
<dbReference type="PRINTS" id="PR00724">
    <property type="entry name" value="CRBOXYPTASEC"/>
</dbReference>
<dbReference type="AlphaFoldDB" id="A0A6A6U3S9"/>